<gene>
    <name evidence="1" type="ORF">FWK35_00034197</name>
</gene>
<sequence length="207" mass="24412">WVEFTKLKWKTAQELIKKCKQNICKTGYLLKSRGLKLLTQAQTGLLVIVWQKNINTPLVNIGLSPANLLQSRILKTKLLIKDIQNKKISININEKMKENQSNQKKKYFDNKGTIIEVVFEEKEKIWLQDKVNKTWSEATPRCYLLRDSRGRELRRNIIFMRKRKTVSLEFEEEEVKGDGDVISKKVRTSERTKKKPERLIIAYHLIL</sequence>
<accession>A0A6G0VHN2</accession>
<keyword evidence="2" id="KW-1185">Reference proteome</keyword>
<name>A0A6G0VHN2_APHCR</name>
<dbReference type="Proteomes" id="UP000478052">
    <property type="component" value="Unassembled WGS sequence"/>
</dbReference>
<feature type="non-terminal residue" evidence="1">
    <location>
        <position position="1"/>
    </location>
</feature>
<proteinExistence type="predicted"/>
<reference evidence="1 2" key="1">
    <citation type="submission" date="2019-08" db="EMBL/GenBank/DDBJ databases">
        <title>Whole genome of Aphis craccivora.</title>
        <authorList>
            <person name="Voronova N.V."/>
            <person name="Shulinski R.S."/>
            <person name="Bandarenka Y.V."/>
            <person name="Zhorov D.G."/>
            <person name="Warner D."/>
        </authorList>
    </citation>
    <scope>NUCLEOTIDE SEQUENCE [LARGE SCALE GENOMIC DNA]</scope>
    <source>
        <strain evidence="1">180601</strain>
        <tissue evidence="1">Whole Body</tissue>
    </source>
</reference>
<comment type="caution">
    <text evidence="1">The sequence shown here is derived from an EMBL/GenBank/DDBJ whole genome shotgun (WGS) entry which is preliminary data.</text>
</comment>
<dbReference type="AlphaFoldDB" id="A0A6G0VHN2"/>
<evidence type="ECO:0000313" key="2">
    <source>
        <dbReference type="Proteomes" id="UP000478052"/>
    </source>
</evidence>
<dbReference type="EMBL" id="VUJU01017153">
    <property type="protein sequence ID" value="KAF0685201.1"/>
    <property type="molecule type" value="Genomic_DNA"/>
</dbReference>
<evidence type="ECO:0000313" key="1">
    <source>
        <dbReference type="EMBL" id="KAF0685201.1"/>
    </source>
</evidence>
<feature type="non-terminal residue" evidence="1">
    <location>
        <position position="207"/>
    </location>
</feature>
<protein>
    <submittedName>
        <fullName evidence="1">Uncharacterized protein</fullName>
    </submittedName>
</protein>
<organism evidence="1 2">
    <name type="scientific">Aphis craccivora</name>
    <name type="common">Cowpea aphid</name>
    <dbReference type="NCBI Taxonomy" id="307492"/>
    <lineage>
        <taxon>Eukaryota</taxon>
        <taxon>Metazoa</taxon>
        <taxon>Ecdysozoa</taxon>
        <taxon>Arthropoda</taxon>
        <taxon>Hexapoda</taxon>
        <taxon>Insecta</taxon>
        <taxon>Pterygota</taxon>
        <taxon>Neoptera</taxon>
        <taxon>Paraneoptera</taxon>
        <taxon>Hemiptera</taxon>
        <taxon>Sternorrhyncha</taxon>
        <taxon>Aphidomorpha</taxon>
        <taxon>Aphidoidea</taxon>
        <taxon>Aphididae</taxon>
        <taxon>Aphidini</taxon>
        <taxon>Aphis</taxon>
        <taxon>Aphis</taxon>
    </lineage>
</organism>